<evidence type="ECO:0000313" key="1">
    <source>
        <dbReference type="EMBL" id="EYU28531.1"/>
    </source>
</evidence>
<organism evidence="1 2">
    <name type="scientific">Erythranthe guttata</name>
    <name type="common">Yellow monkey flower</name>
    <name type="synonym">Mimulus guttatus</name>
    <dbReference type="NCBI Taxonomy" id="4155"/>
    <lineage>
        <taxon>Eukaryota</taxon>
        <taxon>Viridiplantae</taxon>
        <taxon>Streptophyta</taxon>
        <taxon>Embryophyta</taxon>
        <taxon>Tracheophyta</taxon>
        <taxon>Spermatophyta</taxon>
        <taxon>Magnoliopsida</taxon>
        <taxon>eudicotyledons</taxon>
        <taxon>Gunneridae</taxon>
        <taxon>Pentapetalae</taxon>
        <taxon>asterids</taxon>
        <taxon>lamiids</taxon>
        <taxon>Lamiales</taxon>
        <taxon>Phrymaceae</taxon>
        <taxon>Erythranthe</taxon>
    </lineage>
</organism>
<proteinExistence type="predicted"/>
<sequence length="10" mass="1141">THFKAISQIP</sequence>
<reference evidence="1 2" key="1">
    <citation type="journal article" date="2013" name="Proc. Natl. Acad. Sci. U.S.A.">
        <title>Fine-scale variation in meiotic recombination in Mimulus inferred from population shotgun sequencing.</title>
        <authorList>
            <person name="Hellsten U."/>
            <person name="Wright K.M."/>
            <person name="Jenkins J."/>
            <person name="Shu S."/>
            <person name="Yuan Y."/>
            <person name="Wessler S.R."/>
            <person name="Schmutz J."/>
            <person name="Willis J.H."/>
            <person name="Rokhsar D.S."/>
        </authorList>
    </citation>
    <scope>NUCLEOTIDE SEQUENCE [LARGE SCALE GENOMIC DNA]</scope>
    <source>
        <strain evidence="2">cv. DUN x IM62</strain>
    </source>
</reference>
<feature type="non-terminal residue" evidence="1">
    <location>
        <position position="1"/>
    </location>
</feature>
<dbReference type="EMBL" id="KI631382">
    <property type="protein sequence ID" value="EYU28531.1"/>
    <property type="molecule type" value="Genomic_DNA"/>
</dbReference>
<accession>A0A022QKS0</accession>
<gene>
    <name evidence="1" type="ORF">MIMGU_mgv1a0245402mg</name>
</gene>
<dbReference type="Proteomes" id="UP000030748">
    <property type="component" value="Unassembled WGS sequence"/>
</dbReference>
<name>A0A022QKS0_ERYGU</name>
<protein>
    <submittedName>
        <fullName evidence="1">Uncharacterized protein</fullName>
    </submittedName>
</protein>
<keyword evidence="2" id="KW-1185">Reference proteome</keyword>
<evidence type="ECO:0000313" key="2">
    <source>
        <dbReference type="Proteomes" id="UP000030748"/>
    </source>
</evidence>